<evidence type="ECO:0000256" key="2">
    <source>
        <dbReference type="SAM" id="Phobius"/>
    </source>
</evidence>
<reference evidence="3 4" key="1">
    <citation type="submission" date="2017-06" db="EMBL/GenBank/DDBJ databases">
        <authorList>
            <person name="Kim H.J."/>
            <person name="Triplett B.A."/>
        </authorList>
    </citation>
    <scope>NUCLEOTIDE SEQUENCE [LARGE SCALE GENOMIC DNA]</scope>
    <source>
        <strain evidence="3 4">CGMCC 4.1858</strain>
    </source>
</reference>
<feature type="compositionally biased region" description="Low complexity" evidence="1">
    <location>
        <begin position="361"/>
        <end position="380"/>
    </location>
</feature>
<organism evidence="3 4">
    <name type="scientific">Actinacidiphila glaucinigra</name>
    <dbReference type="NCBI Taxonomy" id="235986"/>
    <lineage>
        <taxon>Bacteria</taxon>
        <taxon>Bacillati</taxon>
        <taxon>Actinomycetota</taxon>
        <taxon>Actinomycetes</taxon>
        <taxon>Kitasatosporales</taxon>
        <taxon>Streptomycetaceae</taxon>
        <taxon>Actinacidiphila</taxon>
    </lineage>
</organism>
<keyword evidence="2" id="KW-0472">Membrane</keyword>
<evidence type="ECO:0000313" key="4">
    <source>
        <dbReference type="Proteomes" id="UP000198280"/>
    </source>
</evidence>
<feature type="transmembrane region" description="Helical" evidence="2">
    <location>
        <begin position="69"/>
        <end position="88"/>
    </location>
</feature>
<name>A0A239LC44_9ACTN</name>
<dbReference type="Proteomes" id="UP000198280">
    <property type="component" value="Unassembled WGS sequence"/>
</dbReference>
<keyword evidence="4" id="KW-1185">Reference proteome</keyword>
<feature type="region of interest" description="Disordered" evidence="1">
    <location>
        <begin position="1"/>
        <end position="22"/>
    </location>
</feature>
<accession>A0A239LC44</accession>
<evidence type="ECO:0000256" key="1">
    <source>
        <dbReference type="SAM" id="MobiDB-lite"/>
    </source>
</evidence>
<feature type="compositionally biased region" description="Pro residues" evidence="1">
    <location>
        <begin position="1"/>
        <end position="10"/>
    </location>
</feature>
<evidence type="ECO:0000313" key="3">
    <source>
        <dbReference type="EMBL" id="SNT28041.1"/>
    </source>
</evidence>
<dbReference type="AlphaFoldDB" id="A0A239LC44"/>
<feature type="region of interest" description="Disordered" evidence="1">
    <location>
        <begin position="349"/>
        <end position="380"/>
    </location>
</feature>
<dbReference type="EMBL" id="FZOF01000019">
    <property type="protein sequence ID" value="SNT28041.1"/>
    <property type="molecule type" value="Genomic_DNA"/>
</dbReference>
<proteinExistence type="predicted"/>
<keyword evidence="2" id="KW-1133">Transmembrane helix</keyword>
<dbReference type="RefSeq" id="WP_245939091.1">
    <property type="nucleotide sequence ID" value="NZ_FZOF01000019.1"/>
</dbReference>
<sequence>MAGPGDPPEGNPEGSPGGGEDEYRSVVFDESFVRAARIQEFSARERLDGSARSVRTRRLWARGGAPRQALVLVLLIAVAFGTAVYLGIRNPYDPPAPPVAEPLRITLLPLAPTAAVAAVDRARPFAGQRAEHYRAGGDGYALPPARRTAHFSESQVMQALVSAKEYLVASSADPDALTGGDVRTVRTMLDPGQLDQFDHSLERPADDGRHAATGWLVRFDPGRIALADDEVRVRGTMTVAEAGEEALEVVTDHTLVYAVQSAAGGSGQASLFTVRRELRLRFDRADLRDKHVEVLQAAVEAGPLSCVGAPVAHFLPLLAGQRPPVQPGVDPHDHRHEISSVCGVLAPAPAAGPGISPPAAGPASPSAGAPRSQGPSPASR</sequence>
<gene>
    <name evidence="3" type="ORF">SAMN05216252_11951</name>
</gene>
<protein>
    <submittedName>
        <fullName evidence="3">Uncharacterized protein</fullName>
    </submittedName>
</protein>
<keyword evidence="2" id="KW-0812">Transmembrane</keyword>